<keyword evidence="2" id="KW-1133">Transmembrane helix</keyword>
<dbReference type="AlphaFoldDB" id="A0A4V3CAH4"/>
<feature type="transmembrane region" description="Helical" evidence="2">
    <location>
        <begin position="115"/>
        <end position="134"/>
    </location>
</feature>
<feature type="region of interest" description="Disordered" evidence="1">
    <location>
        <begin position="519"/>
        <end position="560"/>
    </location>
</feature>
<feature type="transmembrane region" description="Helical" evidence="2">
    <location>
        <begin position="572"/>
        <end position="593"/>
    </location>
</feature>
<dbReference type="PANTHER" id="PTHR42736">
    <property type="entry name" value="PROTEIN-GLUTAMINE GAMMA-GLUTAMYLTRANSFERASE"/>
    <property type="match status" value="1"/>
</dbReference>
<name>A0A4V3CAH4_9ACTN</name>
<dbReference type="RefSeq" id="WP_133799836.1">
    <property type="nucleotide sequence ID" value="NZ_SNWQ01000004.1"/>
</dbReference>
<evidence type="ECO:0000256" key="2">
    <source>
        <dbReference type="SAM" id="Phobius"/>
    </source>
</evidence>
<sequence>MSTRRRTLAVVVAALIAGLCFGPVFGVAPLLLPVGVICLVAYGVTELCRYWQGLLPWRPLLMAFGGLLALIETVLQATTMAGLPTLESVRALGRGLNSWQLTLESTWPARPDSELLLFVPLLVLLACLLGIELLDRAPVLVAVIPALVVVGVSQTYIALTGATAVLVALGFAAVVAALLVPDLVSPDRVRRTSPVTPLIAAAVVTVVAVIGGFVVSAIDPVGRDPYTLQRVQSATAPGARPTSPLDELAGRLQGPDKDAVVFRYQSSDPVGRWRQVALDDFDGANWTTSHPVLRLGSQLTPDSDVTVPVSPQRASVRLDGLRGPWLPGQLLPSGVQGAVEPQVEPIGSTLLAEEPPGQYELTWSKPTVDAQYLLHAGVDAEAPGGLGDLGSAPSEVTELAVSALADRRATFATALALEAYLRKNYNLAVQEPLPTGHSWPQLRRFLFDGVPGTSEQFAAAYVAMARINGIPARLVVGFRAPAQPDADGWYTVRNRDALAWPEVAVAGVGWWPLDPAGQAATGKTAVPGSDTDVTDQARKEVPPVEDLEDPEVAPAPADRAGGSTWDGVGVPVLWMFVASSLVLLLWLFGVPLLKFVRALRRRRRTGSAAVVGAWAEARDRLRAHGVAVTSGMTVRDLALASSDVTDARAQAGLGLVARSVDHALWSGAPVSDEVGRQAWAGVREVRRGLRSRPWTDRLQAALELRSLF</sequence>
<feature type="transmembrane region" description="Helical" evidence="2">
    <location>
        <begin position="60"/>
        <end position="83"/>
    </location>
</feature>
<dbReference type="InterPro" id="IPR038765">
    <property type="entry name" value="Papain-like_cys_pep_sf"/>
</dbReference>
<feature type="domain" description="Transglutaminase-like" evidence="3">
    <location>
        <begin position="446"/>
        <end position="517"/>
    </location>
</feature>
<feature type="transmembrane region" description="Helical" evidence="2">
    <location>
        <begin position="139"/>
        <end position="159"/>
    </location>
</feature>
<evidence type="ECO:0000259" key="3">
    <source>
        <dbReference type="SMART" id="SM00460"/>
    </source>
</evidence>
<reference evidence="4 5" key="1">
    <citation type="submission" date="2019-03" db="EMBL/GenBank/DDBJ databases">
        <title>Genomic Encyclopedia of Type Strains, Phase III (KMG-III): the genomes of soil and plant-associated and newly described type strains.</title>
        <authorList>
            <person name="Whitman W."/>
        </authorList>
    </citation>
    <scope>NUCLEOTIDE SEQUENCE [LARGE SCALE GENOMIC DNA]</scope>
    <source>
        <strain evidence="4 5">VKM Ac-2527</strain>
    </source>
</reference>
<gene>
    <name evidence="4" type="ORF">EV643_104131</name>
</gene>
<dbReference type="OrthoDB" id="9804023at2"/>
<evidence type="ECO:0000256" key="1">
    <source>
        <dbReference type="SAM" id="MobiDB-lite"/>
    </source>
</evidence>
<feature type="transmembrane region" description="Helical" evidence="2">
    <location>
        <begin position="196"/>
        <end position="218"/>
    </location>
</feature>
<dbReference type="InterPro" id="IPR021878">
    <property type="entry name" value="TgpA_N"/>
</dbReference>
<dbReference type="Pfam" id="PF11992">
    <property type="entry name" value="TgpA_N"/>
    <property type="match status" value="1"/>
</dbReference>
<evidence type="ECO:0000313" key="4">
    <source>
        <dbReference type="EMBL" id="TDO50638.1"/>
    </source>
</evidence>
<comment type="caution">
    <text evidence="4">The sequence shown here is derived from an EMBL/GenBank/DDBJ whole genome shotgun (WGS) entry which is preliminary data.</text>
</comment>
<keyword evidence="2" id="KW-0472">Membrane</keyword>
<feature type="transmembrane region" description="Helical" evidence="2">
    <location>
        <begin position="165"/>
        <end position="184"/>
    </location>
</feature>
<organism evidence="4 5">
    <name type="scientific">Kribbella caucasensis</name>
    <dbReference type="NCBI Taxonomy" id="2512215"/>
    <lineage>
        <taxon>Bacteria</taxon>
        <taxon>Bacillati</taxon>
        <taxon>Actinomycetota</taxon>
        <taxon>Actinomycetes</taxon>
        <taxon>Propionibacteriales</taxon>
        <taxon>Kribbellaceae</taxon>
        <taxon>Kribbella</taxon>
    </lineage>
</organism>
<feature type="transmembrane region" description="Helical" evidence="2">
    <location>
        <begin position="30"/>
        <end position="48"/>
    </location>
</feature>
<dbReference type="SMART" id="SM00460">
    <property type="entry name" value="TGc"/>
    <property type="match status" value="1"/>
</dbReference>
<proteinExistence type="predicted"/>
<dbReference type="Proteomes" id="UP000295388">
    <property type="component" value="Unassembled WGS sequence"/>
</dbReference>
<keyword evidence="5" id="KW-1185">Reference proteome</keyword>
<dbReference type="EMBL" id="SNWQ01000004">
    <property type="protein sequence ID" value="TDO50638.1"/>
    <property type="molecule type" value="Genomic_DNA"/>
</dbReference>
<dbReference type="InterPro" id="IPR052901">
    <property type="entry name" value="Bact_TGase-like"/>
</dbReference>
<accession>A0A4V3CAH4</accession>
<dbReference type="PANTHER" id="PTHR42736:SF1">
    <property type="entry name" value="PROTEIN-GLUTAMINE GAMMA-GLUTAMYLTRANSFERASE"/>
    <property type="match status" value="1"/>
</dbReference>
<dbReference type="Gene3D" id="3.10.620.30">
    <property type="match status" value="1"/>
</dbReference>
<keyword evidence="2" id="KW-0812">Transmembrane</keyword>
<protein>
    <submittedName>
        <fullName evidence="4">Transglutaminase superfamily protein</fullName>
    </submittedName>
</protein>
<dbReference type="Pfam" id="PF01841">
    <property type="entry name" value="Transglut_core"/>
    <property type="match status" value="1"/>
</dbReference>
<dbReference type="InterPro" id="IPR002931">
    <property type="entry name" value="Transglutaminase-like"/>
</dbReference>
<evidence type="ECO:0000313" key="5">
    <source>
        <dbReference type="Proteomes" id="UP000295388"/>
    </source>
</evidence>
<dbReference type="SUPFAM" id="SSF54001">
    <property type="entry name" value="Cysteine proteinases"/>
    <property type="match status" value="1"/>
</dbReference>